<organism evidence="2 3">
    <name type="scientific">Helcococcus kunzii ATCC 51366</name>
    <dbReference type="NCBI Taxonomy" id="883114"/>
    <lineage>
        <taxon>Bacteria</taxon>
        <taxon>Bacillati</taxon>
        <taxon>Bacillota</taxon>
        <taxon>Tissierellia</taxon>
        <taxon>Tissierellales</taxon>
        <taxon>Peptoniphilaceae</taxon>
        <taxon>Helcococcus</taxon>
    </lineage>
</organism>
<keyword evidence="1" id="KW-0812">Transmembrane</keyword>
<name>H3NLT6_9FIRM</name>
<evidence type="ECO:0000313" key="2">
    <source>
        <dbReference type="EMBL" id="EHR35606.1"/>
    </source>
</evidence>
<protein>
    <submittedName>
        <fullName evidence="2">Uncharacterized protein</fullName>
    </submittedName>
</protein>
<dbReference type="HOGENOM" id="CLU_2206383_0_0_9"/>
<gene>
    <name evidence="2" type="ORF">HMPREF9709_00297</name>
</gene>
<keyword evidence="1" id="KW-0472">Membrane</keyword>
<evidence type="ECO:0000313" key="3">
    <source>
        <dbReference type="Proteomes" id="UP000004191"/>
    </source>
</evidence>
<evidence type="ECO:0000256" key="1">
    <source>
        <dbReference type="SAM" id="Phobius"/>
    </source>
</evidence>
<sequence>MIMSLLSMKTINKYMLSLIVELFLLLFYIFFPKTSLIFVGVRGNQINILGLLLFFSLHYKLGYYRDEQIKNDLKQFQRFNIIVDILRIALVIISVYRLQLTLDIGVV</sequence>
<feature type="transmembrane region" description="Helical" evidence="1">
    <location>
        <begin position="12"/>
        <end position="31"/>
    </location>
</feature>
<proteinExistence type="predicted"/>
<comment type="caution">
    <text evidence="2">The sequence shown here is derived from an EMBL/GenBank/DDBJ whole genome shotgun (WGS) entry which is preliminary data.</text>
</comment>
<accession>H3NLT6</accession>
<keyword evidence="1" id="KW-1133">Transmembrane helix</keyword>
<reference evidence="2 3" key="1">
    <citation type="submission" date="2012-01" db="EMBL/GenBank/DDBJ databases">
        <title>The Genome Sequence of Helcococcus kunzii ATCC 51366.</title>
        <authorList>
            <consortium name="The Broad Institute Genome Sequencing Platform"/>
            <person name="Earl A."/>
            <person name="Ward D."/>
            <person name="Feldgarden M."/>
            <person name="Gevers D."/>
            <person name="Huys G."/>
            <person name="Young S.K."/>
            <person name="Zeng Q."/>
            <person name="Gargeya S."/>
            <person name="Fitzgerald M."/>
            <person name="Haas B."/>
            <person name="Abouelleil A."/>
            <person name="Alvarado L."/>
            <person name="Arachchi H.M."/>
            <person name="Berlin A."/>
            <person name="Chapman S.B."/>
            <person name="Gearin G."/>
            <person name="Goldberg J."/>
            <person name="Griggs A."/>
            <person name="Gujja S."/>
            <person name="Hansen M."/>
            <person name="Heiman D."/>
            <person name="Howarth C."/>
            <person name="Larimer J."/>
            <person name="Lui A."/>
            <person name="MacDonald P.J.P."/>
            <person name="McCowen C."/>
            <person name="Montmayeur A."/>
            <person name="Murphy C."/>
            <person name="Neiman D."/>
            <person name="Pearson M."/>
            <person name="Priest M."/>
            <person name="Roberts A."/>
            <person name="Saif S."/>
            <person name="Shea T."/>
            <person name="Sisk P."/>
            <person name="Stolte C."/>
            <person name="Sykes S."/>
            <person name="Wortman J."/>
            <person name="Nusbaum C."/>
            <person name="Birren B."/>
        </authorList>
    </citation>
    <scope>NUCLEOTIDE SEQUENCE [LARGE SCALE GENOMIC DNA]</scope>
    <source>
        <strain evidence="2 3">ATCC 51366</strain>
    </source>
</reference>
<dbReference type="AlphaFoldDB" id="H3NLT6"/>
<feature type="transmembrane region" description="Helical" evidence="1">
    <location>
        <begin position="37"/>
        <end position="59"/>
    </location>
</feature>
<feature type="transmembrane region" description="Helical" evidence="1">
    <location>
        <begin position="79"/>
        <end position="98"/>
    </location>
</feature>
<dbReference type="Proteomes" id="UP000004191">
    <property type="component" value="Unassembled WGS sequence"/>
</dbReference>
<keyword evidence="3" id="KW-1185">Reference proteome</keyword>
<dbReference type="EMBL" id="AGEI01000011">
    <property type="protein sequence ID" value="EHR35606.1"/>
    <property type="molecule type" value="Genomic_DNA"/>
</dbReference>